<evidence type="ECO:0000259" key="7">
    <source>
        <dbReference type="Pfam" id="PF08546"/>
    </source>
</evidence>
<dbReference type="Pfam" id="PF08546">
    <property type="entry name" value="ApbA_C"/>
    <property type="match status" value="1"/>
</dbReference>
<dbReference type="RefSeq" id="WP_088592526.1">
    <property type="nucleotide sequence ID" value="NZ_CP022046.2"/>
</dbReference>
<evidence type="ECO:0000256" key="4">
    <source>
        <dbReference type="ARBA" id="ARBA00048640"/>
    </source>
</evidence>
<name>A0AAI8GUL2_MAMSC</name>
<dbReference type="InterPro" id="IPR013328">
    <property type="entry name" value="6PGD_dom2"/>
</dbReference>
<dbReference type="GO" id="GO:0004616">
    <property type="term" value="F:phosphogluconate dehydrogenase (decarboxylating) activity"/>
    <property type="evidence" value="ECO:0007669"/>
    <property type="project" value="UniProtKB-EC"/>
</dbReference>
<dbReference type="InterPro" id="IPR003710">
    <property type="entry name" value="ApbA"/>
</dbReference>
<dbReference type="InterPro" id="IPR013752">
    <property type="entry name" value="KPA_reductase"/>
</dbReference>
<dbReference type="SUPFAM" id="SSF48179">
    <property type="entry name" value="6-phosphogluconate dehydrogenase C-terminal domain-like"/>
    <property type="match status" value="1"/>
</dbReference>
<dbReference type="PANTHER" id="PTHR21708">
    <property type="entry name" value="PROBABLE 2-DEHYDROPANTOATE 2-REDUCTASE"/>
    <property type="match status" value="1"/>
</dbReference>
<evidence type="ECO:0000259" key="6">
    <source>
        <dbReference type="Pfam" id="PF02558"/>
    </source>
</evidence>
<comment type="function">
    <text evidence="5">Catalyzes the NADPH-dependent reduction of ketopantoate into pantoic acid.</text>
</comment>
<keyword evidence="3 5" id="KW-0560">Oxidoreductase</keyword>
<evidence type="ECO:0000256" key="5">
    <source>
        <dbReference type="RuleBase" id="RU362068"/>
    </source>
</evidence>
<dbReference type="Pfam" id="PF02558">
    <property type="entry name" value="ApbA"/>
    <property type="match status" value="1"/>
</dbReference>
<dbReference type="GO" id="GO:0015940">
    <property type="term" value="P:pantothenate biosynthetic process"/>
    <property type="evidence" value="ECO:0007669"/>
    <property type="project" value="UniProtKB-KW"/>
</dbReference>
<dbReference type="InterPro" id="IPR013332">
    <property type="entry name" value="KPR_N"/>
</dbReference>
<dbReference type="Gene3D" id="3.40.50.720">
    <property type="entry name" value="NAD(P)-binding Rossmann-like Domain"/>
    <property type="match status" value="1"/>
</dbReference>
<evidence type="ECO:0000313" key="9">
    <source>
        <dbReference type="Proteomes" id="UP000197058"/>
    </source>
</evidence>
<dbReference type="NCBIfam" id="TIGR00745">
    <property type="entry name" value="apbA_panE"/>
    <property type="match status" value="1"/>
</dbReference>
<protein>
    <recommendedName>
        <fullName evidence="5">2-dehydropantoate 2-reductase</fullName>
        <ecNumber evidence="5">1.1.1.169</ecNumber>
    </recommendedName>
    <alternativeName>
        <fullName evidence="5">Ketopantoate reductase</fullName>
    </alternativeName>
</protein>
<dbReference type="Gene3D" id="1.10.1040.10">
    <property type="entry name" value="N-(1-d-carboxylethyl)-l-norvaline Dehydrogenase, domain 2"/>
    <property type="match status" value="1"/>
</dbReference>
<evidence type="ECO:0000256" key="1">
    <source>
        <dbReference type="ARBA" id="ARBA00007870"/>
    </source>
</evidence>
<comment type="catalytic activity">
    <reaction evidence="5">
        <text>(R)-pantoate + NADP(+) = 2-dehydropantoate + NADPH + H(+)</text>
        <dbReference type="Rhea" id="RHEA:16233"/>
        <dbReference type="ChEBI" id="CHEBI:11561"/>
        <dbReference type="ChEBI" id="CHEBI:15378"/>
        <dbReference type="ChEBI" id="CHEBI:15980"/>
        <dbReference type="ChEBI" id="CHEBI:57783"/>
        <dbReference type="ChEBI" id="CHEBI:58349"/>
        <dbReference type="EC" id="1.1.1.169"/>
    </reaction>
</comment>
<dbReference type="AlphaFoldDB" id="A0AAI8GUL2"/>
<dbReference type="GO" id="GO:0008677">
    <property type="term" value="F:2-dehydropantoate 2-reductase activity"/>
    <property type="evidence" value="ECO:0007669"/>
    <property type="project" value="UniProtKB-EC"/>
</dbReference>
<dbReference type="Proteomes" id="UP000197058">
    <property type="component" value="Chromosome"/>
</dbReference>
<gene>
    <name evidence="8" type="ORF">CEP64_10635</name>
</gene>
<feature type="domain" description="Ketopantoate reductase C-terminal" evidence="7">
    <location>
        <begin position="162"/>
        <end position="280"/>
    </location>
</feature>
<comment type="similarity">
    <text evidence="1 5">Belongs to the ketopantoate reductase family.</text>
</comment>
<feature type="domain" description="Ketopantoate reductase N-terminal" evidence="6">
    <location>
        <begin position="5"/>
        <end position="129"/>
    </location>
</feature>
<organism evidence="8 9">
    <name type="scientific">Mammaliicoccus sciuri</name>
    <name type="common">Staphylococcus sciuri</name>
    <dbReference type="NCBI Taxonomy" id="1296"/>
    <lineage>
        <taxon>Bacteria</taxon>
        <taxon>Bacillati</taxon>
        <taxon>Bacillota</taxon>
        <taxon>Bacilli</taxon>
        <taxon>Bacillales</taxon>
        <taxon>Staphylococcaceae</taxon>
        <taxon>Mammaliicoccus</taxon>
    </lineage>
</organism>
<proteinExistence type="inferred from homology"/>
<dbReference type="NCBIfam" id="NF009542">
    <property type="entry name" value="PRK12921.1-4"/>
    <property type="match status" value="1"/>
</dbReference>
<evidence type="ECO:0000256" key="3">
    <source>
        <dbReference type="ARBA" id="ARBA00023002"/>
    </source>
</evidence>
<dbReference type="PANTHER" id="PTHR21708:SF26">
    <property type="entry name" value="2-DEHYDROPANTOATE 2-REDUCTASE"/>
    <property type="match status" value="1"/>
</dbReference>
<comment type="pathway">
    <text evidence="5">Cofactor biosynthesis; (R)-pantothenate biosynthesis; (R)-pantoate from 3-methyl-2-oxobutanoate: step 2/2.</text>
</comment>
<comment type="catalytic activity">
    <reaction evidence="4">
        <text>6-phospho-D-gluconate + NADP(+) = D-ribulose 5-phosphate + CO2 + NADPH</text>
        <dbReference type="Rhea" id="RHEA:10116"/>
        <dbReference type="ChEBI" id="CHEBI:16526"/>
        <dbReference type="ChEBI" id="CHEBI:57783"/>
        <dbReference type="ChEBI" id="CHEBI:58121"/>
        <dbReference type="ChEBI" id="CHEBI:58349"/>
        <dbReference type="ChEBI" id="CHEBI:58759"/>
        <dbReference type="EC" id="1.1.1.44"/>
    </reaction>
</comment>
<dbReference type="EMBL" id="CP022046">
    <property type="protein sequence ID" value="ASE35034.1"/>
    <property type="molecule type" value="Genomic_DNA"/>
</dbReference>
<evidence type="ECO:0000313" key="8">
    <source>
        <dbReference type="EMBL" id="ASE35034.1"/>
    </source>
</evidence>
<evidence type="ECO:0000256" key="2">
    <source>
        <dbReference type="ARBA" id="ARBA00022857"/>
    </source>
</evidence>
<sequence length="282" mass="32192">MKKFGIIGPGAVGTAITFALTQSNLDVTLFGRSNATVYFQEYNQDVQHSFPVHSLEDAHEKVDILFIAVKATQLDAIIPYLHHILHANSVIILTQNGYGQLEKIDHPHKFHAVVYISGQKEGNVVTHFRDWTLRLPIHAYTLDIKNLTKDSLLNLECLEDYDQHVWYKLIVNLGINTVTALTRQPARVLKHDQIHALCYNLLVEGNRVAKAEGIYFDDDFEKSIMKIYEGYPDDMGTSMYYDIISKKPLETAFIQGYIYKISKKHHLTTPYIDSTYAVLSTF</sequence>
<dbReference type="InterPro" id="IPR036291">
    <property type="entry name" value="NAD(P)-bd_dom_sf"/>
</dbReference>
<keyword evidence="5" id="KW-0566">Pantothenate biosynthesis</keyword>
<dbReference type="InterPro" id="IPR051402">
    <property type="entry name" value="KPR-Related"/>
</dbReference>
<reference evidence="9" key="1">
    <citation type="submission" date="2017-06" db="EMBL/GenBank/DDBJ databases">
        <title>FDA dAtabase for Regulatory Grade micrObial Sequences (FDA-ARGOS): Supporting development and validation of Infectious Disease Dx tests.</title>
        <authorList>
            <person name="Campos J."/>
            <person name="Goldberg B."/>
            <person name="Tallon L."/>
            <person name="Sadzewicz L."/>
            <person name="Sengamalay N."/>
            <person name="Ott S."/>
            <person name="Godinez A."/>
            <person name="Nagaraj S."/>
            <person name="Vavikolanu K."/>
            <person name="Vyas G."/>
            <person name="Nadendla S."/>
            <person name="Aluvathingal J."/>
            <person name="Geyer C."/>
            <person name="Nandy P."/>
            <person name="Hobson J."/>
            <person name="Sichtig H."/>
        </authorList>
    </citation>
    <scope>NUCLEOTIDE SEQUENCE [LARGE SCALE GENOMIC DNA]</scope>
    <source>
        <strain evidence="9">FDAARGOS_285</strain>
    </source>
</reference>
<dbReference type="InterPro" id="IPR008927">
    <property type="entry name" value="6-PGluconate_DH-like_C_sf"/>
</dbReference>
<dbReference type="KEGG" id="sscu:CEP64_10635"/>
<accession>A0AAI8GUL2</accession>
<dbReference type="EC" id="1.1.1.169" evidence="5"/>
<keyword evidence="2 5" id="KW-0521">NADP</keyword>
<dbReference type="SUPFAM" id="SSF51735">
    <property type="entry name" value="NAD(P)-binding Rossmann-fold domains"/>
    <property type="match status" value="1"/>
</dbReference>
<dbReference type="GO" id="GO:0005737">
    <property type="term" value="C:cytoplasm"/>
    <property type="evidence" value="ECO:0007669"/>
    <property type="project" value="TreeGrafter"/>
</dbReference>